<protein>
    <submittedName>
        <fullName evidence="1">Uncharacterized protein</fullName>
    </submittedName>
</protein>
<name>A0AAD8AE11_DIPPU</name>
<comment type="caution">
    <text evidence="1">The sequence shown here is derived from an EMBL/GenBank/DDBJ whole genome shotgun (WGS) entry which is preliminary data.</text>
</comment>
<feature type="non-terminal residue" evidence="1">
    <location>
        <position position="156"/>
    </location>
</feature>
<dbReference type="Proteomes" id="UP001233999">
    <property type="component" value="Unassembled WGS sequence"/>
</dbReference>
<proteinExistence type="predicted"/>
<keyword evidence="2" id="KW-1185">Reference proteome</keyword>
<accession>A0AAD8AE11</accession>
<dbReference type="EMBL" id="JASPKZ010002153">
    <property type="protein sequence ID" value="KAJ9596198.1"/>
    <property type="molecule type" value="Genomic_DNA"/>
</dbReference>
<reference evidence="1" key="2">
    <citation type="submission" date="2023-05" db="EMBL/GenBank/DDBJ databases">
        <authorList>
            <person name="Fouks B."/>
        </authorList>
    </citation>
    <scope>NUCLEOTIDE SEQUENCE</scope>
    <source>
        <strain evidence="1">Stay&amp;Tobe</strain>
        <tissue evidence="1">Testes</tissue>
    </source>
</reference>
<reference evidence="1" key="1">
    <citation type="journal article" date="2023" name="IScience">
        <title>Live-bearing cockroach genome reveals convergent evolutionary mechanisms linked to viviparity in insects and beyond.</title>
        <authorList>
            <person name="Fouks B."/>
            <person name="Harrison M.C."/>
            <person name="Mikhailova A.A."/>
            <person name="Marchal E."/>
            <person name="English S."/>
            <person name="Carruthers M."/>
            <person name="Jennings E.C."/>
            <person name="Chiamaka E.L."/>
            <person name="Frigard R.A."/>
            <person name="Pippel M."/>
            <person name="Attardo G.M."/>
            <person name="Benoit J.B."/>
            <person name="Bornberg-Bauer E."/>
            <person name="Tobe S.S."/>
        </authorList>
    </citation>
    <scope>NUCLEOTIDE SEQUENCE</scope>
    <source>
        <strain evidence="1">Stay&amp;Tobe</strain>
    </source>
</reference>
<feature type="non-terminal residue" evidence="1">
    <location>
        <position position="1"/>
    </location>
</feature>
<gene>
    <name evidence="1" type="ORF">L9F63_027180</name>
</gene>
<evidence type="ECO:0000313" key="2">
    <source>
        <dbReference type="Proteomes" id="UP001233999"/>
    </source>
</evidence>
<sequence length="156" mass="17982">RCRGRRPTWRKKEADQRTSHCEINCKTSTNVRLAICDINNYNCTPVLDIRAINYKMRKYFSGINVEHPTLQASSISLIYHDSFHNKSIKQILITKSFTSNKYFISLIHMIHSFSCDNFKQQPQSPRVNKSCSDLDARATKKGEQLTADVKTKTVPV</sequence>
<organism evidence="1 2">
    <name type="scientific">Diploptera punctata</name>
    <name type="common">Pacific beetle cockroach</name>
    <dbReference type="NCBI Taxonomy" id="6984"/>
    <lineage>
        <taxon>Eukaryota</taxon>
        <taxon>Metazoa</taxon>
        <taxon>Ecdysozoa</taxon>
        <taxon>Arthropoda</taxon>
        <taxon>Hexapoda</taxon>
        <taxon>Insecta</taxon>
        <taxon>Pterygota</taxon>
        <taxon>Neoptera</taxon>
        <taxon>Polyneoptera</taxon>
        <taxon>Dictyoptera</taxon>
        <taxon>Blattodea</taxon>
        <taxon>Blaberoidea</taxon>
        <taxon>Blaberidae</taxon>
        <taxon>Diplopterinae</taxon>
        <taxon>Diploptera</taxon>
    </lineage>
</organism>
<dbReference type="AlphaFoldDB" id="A0AAD8AE11"/>
<evidence type="ECO:0000313" key="1">
    <source>
        <dbReference type="EMBL" id="KAJ9596198.1"/>
    </source>
</evidence>